<reference evidence="2" key="2">
    <citation type="journal article" date="2023" name="IMA Fungus">
        <title>Comparative genomic study of the Penicillium genus elucidates a diverse pangenome and 15 lateral gene transfer events.</title>
        <authorList>
            <person name="Petersen C."/>
            <person name="Sorensen T."/>
            <person name="Nielsen M.R."/>
            <person name="Sondergaard T.E."/>
            <person name="Sorensen J.L."/>
            <person name="Fitzpatrick D.A."/>
            <person name="Frisvad J.C."/>
            <person name="Nielsen K.L."/>
        </authorList>
    </citation>
    <scope>NUCLEOTIDE SEQUENCE</scope>
    <source>
        <strain evidence="2">IBT 30761</strain>
    </source>
</reference>
<dbReference type="PANTHER" id="PTHR36167">
    <property type="entry name" value="C2H2 FINGER DOMAIN TRANSCRIPTION FACTOR (EUROFUNG)-RELATED"/>
    <property type="match status" value="1"/>
</dbReference>
<proteinExistence type="predicted"/>
<protein>
    <recommendedName>
        <fullName evidence="4">Fungal N-terminal domain-containing protein</fullName>
    </recommendedName>
</protein>
<accession>A0A9W9END2</accession>
<sequence>MEVVGTAAAVIQLAGVGLTLAKTLYSVSDDISSGKKQVRDLAFYVQSTSVVLEEVGKVFKEEGAAPEPLISNSAITTANDVVTRCKGIFDKLNAFANESRHDTFGSLILILRSSRRQRLQAGLEQSKSDLQLMMQVIIYARLKTETHDATEAANLLNALKQTIHENKSIHERNLQWQQQEEQEEKEGRLDLGGRITYTERLDEHCNTEQSCRSDSFTESLPTAVNSAINEYKYNQ</sequence>
<gene>
    <name evidence="2" type="ORF">N7532_009799</name>
</gene>
<evidence type="ECO:0000313" key="2">
    <source>
        <dbReference type="EMBL" id="KAJ5085028.1"/>
    </source>
</evidence>
<keyword evidence="3" id="KW-1185">Reference proteome</keyword>
<reference evidence="2" key="1">
    <citation type="submission" date="2022-11" db="EMBL/GenBank/DDBJ databases">
        <authorList>
            <person name="Petersen C."/>
        </authorList>
    </citation>
    <scope>NUCLEOTIDE SEQUENCE</scope>
    <source>
        <strain evidence="2">IBT 30761</strain>
    </source>
</reference>
<dbReference type="AlphaFoldDB" id="A0A9W9END2"/>
<dbReference type="OrthoDB" id="5431013at2759"/>
<evidence type="ECO:0008006" key="4">
    <source>
        <dbReference type="Google" id="ProtNLM"/>
    </source>
</evidence>
<dbReference type="RefSeq" id="XP_056469706.1">
    <property type="nucleotide sequence ID" value="XM_056622290.1"/>
</dbReference>
<evidence type="ECO:0000256" key="1">
    <source>
        <dbReference type="SAM" id="SignalP"/>
    </source>
</evidence>
<dbReference type="GeneID" id="81361269"/>
<dbReference type="InterPro" id="IPR039327">
    <property type="entry name" value="CON7-like"/>
</dbReference>
<name>A0A9W9END2_9EURO</name>
<feature type="chain" id="PRO_5040826223" description="Fungal N-terminal domain-containing protein" evidence="1">
    <location>
        <begin position="22"/>
        <end position="235"/>
    </location>
</feature>
<dbReference type="Proteomes" id="UP001149074">
    <property type="component" value="Unassembled WGS sequence"/>
</dbReference>
<dbReference type="EMBL" id="JAPQKI010000010">
    <property type="protein sequence ID" value="KAJ5085028.1"/>
    <property type="molecule type" value="Genomic_DNA"/>
</dbReference>
<organism evidence="2 3">
    <name type="scientific">Penicillium argentinense</name>
    <dbReference type="NCBI Taxonomy" id="1131581"/>
    <lineage>
        <taxon>Eukaryota</taxon>
        <taxon>Fungi</taxon>
        <taxon>Dikarya</taxon>
        <taxon>Ascomycota</taxon>
        <taxon>Pezizomycotina</taxon>
        <taxon>Eurotiomycetes</taxon>
        <taxon>Eurotiomycetidae</taxon>
        <taxon>Eurotiales</taxon>
        <taxon>Aspergillaceae</taxon>
        <taxon>Penicillium</taxon>
    </lineage>
</organism>
<dbReference type="PANTHER" id="PTHR36167:SF4">
    <property type="entry name" value="FUNGAL N-TERMINAL DOMAIN-CONTAINING PROTEIN"/>
    <property type="match status" value="1"/>
</dbReference>
<evidence type="ECO:0000313" key="3">
    <source>
        <dbReference type="Proteomes" id="UP001149074"/>
    </source>
</evidence>
<dbReference type="GO" id="GO:0006355">
    <property type="term" value="P:regulation of DNA-templated transcription"/>
    <property type="evidence" value="ECO:0007669"/>
    <property type="project" value="InterPro"/>
</dbReference>
<keyword evidence="1" id="KW-0732">Signal</keyword>
<comment type="caution">
    <text evidence="2">The sequence shown here is derived from an EMBL/GenBank/DDBJ whole genome shotgun (WGS) entry which is preliminary data.</text>
</comment>
<feature type="signal peptide" evidence="1">
    <location>
        <begin position="1"/>
        <end position="21"/>
    </location>
</feature>